<reference evidence="2" key="1">
    <citation type="submission" date="2022-05" db="EMBL/GenBank/DDBJ databases">
        <authorList>
            <person name="Pothier F. J."/>
        </authorList>
    </citation>
    <scope>NUCLEOTIDE SEQUENCE</scope>
    <source>
        <strain evidence="2">DAPP-PG734</strain>
        <plasmid evidence="2">P2</plasmid>
    </source>
</reference>
<dbReference type="Proteomes" id="UP001158961">
    <property type="component" value="Plasmid P2"/>
</dbReference>
<keyword evidence="1" id="KW-0472">Membrane</keyword>
<proteinExistence type="predicted"/>
<geneLocation type="plasmid" evidence="2 3">
    <name>P2</name>
</geneLocation>
<evidence type="ECO:0000313" key="2">
    <source>
        <dbReference type="EMBL" id="CAH6374691.1"/>
    </source>
</evidence>
<evidence type="ECO:0000256" key="1">
    <source>
        <dbReference type="SAM" id="Phobius"/>
    </source>
</evidence>
<feature type="transmembrane region" description="Helical" evidence="1">
    <location>
        <begin position="61"/>
        <end position="80"/>
    </location>
</feature>
<dbReference type="AlphaFoldDB" id="A0AAN2K8Q7"/>
<name>A0AAN2K8Q7_ENTAG</name>
<feature type="transmembrane region" description="Helical" evidence="1">
    <location>
        <begin position="86"/>
        <end position="104"/>
    </location>
</feature>
<keyword evidence="1" id="KW-0812">Transmembrane</keyword>
<gene>
    <name evidence="2" type="ORF">DAPPPG734_23790</name>
</gene>
<dbReference type="RefSeq" id="WP_031590782.1">
    <property type="nucleotide sequence ID" value="NZ_JNVA01000006.1"/>
</dbReference>
<accession>A0AAN2K8Q7</accession>
<evidence type="ECO:0000313" key="3">
    <source>
        <dbReference type="Proteomes" id="UP001158961"/>
    </source>
</evidence>
<sequence length="119" mass="13124">MLTLNGAARTFVIWLTLCFAWSAIVLWQFGPDIVKTIMSHSHLFAWDLATRMVQGDMMPPGVITLLLVLLVMTAGCVLSALTLACWNLFIFTCAIPVVASVWMMRRAGLIRTPAAVTLK</sequence>
<protein>
    <submittedName>
        <fullName evidence="2">Uncharacterized protein</fullName>
    </submittedName>
</protein>
<dbReference type="EMBL" id="OW970317">
    <property type="protein sequence ID" value="CAH6374691.1"/>
    <property type="molecule type" value="Genomic_DNA"/>
</dbReference>
<keyword evidence="2" id="KW-0614">Plasmid</keyword>
<keyword evidence="1" id="KW-1133">Transmembrane helix</keyword>
<feature type="transmembrane region" description="Helical" evidence="1">
    <location>
        <begin position="12"/>
        <end position="30"/>
    </location>
</feature>
<organism evidence="2 3">
    <name type="scientific">Enterobacter agglomerans</name>
    <name type="common">Erwinia herbicola</name>
    <name type="synonym">Pantoea agglomerans</name>
    <dbReference type="NCBI Taxonomy" id="549"/>
    <lineage>
        <taxon>Bacteria</taxon>
        <taxon>Pseudomonadati</taxon>
        <taxon>Pseudomonadota</taxon>
        <taxon>Gammaproteobacteria</taxon>
        <taxon>Enterobacterales</taxon>
        <taxon>Erwiniaceae</taxon>
        <taxon>Pantoea</taxon>
        <taxon>Pantoea agglomerans group</taxon>
    </lineage>
</organism>